<reference evidence="1" key="1">
    <citation type="submission" date="2023-05" db="EMBL/GenBank/DDBJ databases">
        <authorList>
            <consortium name="ELIXIR-Norway"/>
        </authorList>
    </citation>
    <scope>NUCLEOTIDE SEQUENCE</scope>
</reference>
<proteinExistence type="predicted"/>
<gene>
    <name evidence="1" type="ORF">MRATA1EN22A_LOCUS16105</name>
</gene>
<organism evidence="1 2">
    <name type="scientific">Rangifer tarandus platyrhynchus</name>
    <name type="common">Svalbard reindeer</name>
    <dbReference type="NCBI Taxonomy" id="3082113"/>
    <lineage>
        <taxon>Eukaryota</taxon>
        <taxon>Metazoa</taxon>
        <taxon>Chordata</taxon>
        <taxon>Craniata</taxon>
        <taxon>Vertebrata</taxon>
        <taxon>Euteleostomi</taxon>
        <taxon>Mammalia</taxon>
        <taxon>Eutheria</taxon>
        <taxon>Laurasiatheria</taxon>
        <taxon>Artiodactyla</taxon>
        <taxon>Ruminantia</taxon>
        <taxon>Pecora</taxon>
        <taxon>Cervidae</taxon>
        <taxon>Odocoileinae</taxon>
        <taxon>Rangifer</taxon>
    </lineage>
</organism>
<protein>
    <submittedName>
        <fullName evidence="1">Uncharacterized protein</fullName>
    </submittedName>
</protein>
<name>A0AC59ZAH6_RANTA</name>
<evidence type="ECO:0000313" key="2">
    <source>
        <dbReference type="Proteomes" id="UP001162501"/>
    </source>
</evidence>
<dbReference type="Proteomes" id="UP001162501">
    <property type="component" value="Chromosome 26"/>
</dbReference>
<dbReference type="EMBL" id="OX596110">
    <property type="protein sequence ID" value="CAN0344153.1"/>
    <property type="molecule type" value="Genomic_DNA"/>
</dbReference>
<accession>A0AC59ZAH6</accession>
<reference evidence="1" key="2">
    <citation type="submission" date="2025-03" db="EMBL/GenBank/DDBJ databases">
        <authorList>
            <consortium name="ELIXIR-Norway"/>
            <consortium name="Elixir Norway"/>
        </authorList>
    </citation>
    <scope>NUCLEOTIDE SEQUENCE</scope>
</reference>
<evidence type="ECO:0000313" key="1">
    <source>
        <dbReference type="EMBL" id="CAN0344153.1"/>
    </source>
</evidence>
<sequence length="113" mass="12461">MHKKAFDRVQDPFVIKKLNKLSIEGTYHNIIKTVYGKIVIPFPSSCYCSVAQSCLTLCDLVDCSTPGLSVLHHLPESAQAHVHCISDAIQPSHTLRPSSPSALHLSQHQGLFQ</sequence>